<dbReference type="GO" id="GO:0032991">
    <property type="term" value="C:protein-containing complex"/>
    <property type="evidence" value="ECO:0007669"/>
    <property type="project" value="UniProtKB-ARBA"/>
</dbReference>
<dbReference type="PANTHER" id="PTHR13992">
    <property type="entry name" value="NUCLEAR RECEPTOR CO-REPRESSOR RELATED NCOR"/>
    <property type="match status" value="1"/>
</dbReference>
<dbReference type="InterPro" id="IPR009057">
    <property type="entry name" value="Homeodomain-like_sf"/>
</dbReference>
<dbReference type="GO" id="GO:0005654">
    <property type="term" value="C:nucleoplasm"/>
    <property type="evidence" value="ECO:0007669"/>
    <property type="project" value="UniProtKB-ARBA"/>
</dbReference>
<feature type="compositionally biased region" description="Basic residues" evidence="5">
    <location>
        <begin position="557"/>
        <end position="567"/>
    </location>
</feature>
<evidence type="ECO:0000256" key="2">
    <source>
        <dbReference type="ARBA" id="ARBA00010097"/>
    </source>
</evidence>
<dbReference type="Pfam" id="PF15784">
    <property type="entry name" value="GPS2_interact"/>
    <property type="match status" value="1"/>
</dbReference>
<evidence type="ECO:0000259" key="6">
    <source>
        <dbReference type="PROSITE" id="PS51293"/>
    </source>
</evidence>
<dbReference type="EMBL" id="UFQT01000578">
    <property type="protein sequence ID" value="SSX25440.1"/>
    <property type="molecule type" value="Genomic_DNA"/>
</dbReference>
<dbReference type="CDD" id="cd00167">
    <property type="entry name" value="SANT"/>
    <property type="match status" value="1"/>
</dbReference>
<evidence type="ECO:0000256" key="4">
    <source>
        <dbReference type="SAM" id="Coils"/>
    </source>
</evidence>
<dbReference type="Gene3D" id="1.10.10.60">
    <property type="entry name" value="Homeodomain-like"/>
    <property type="match status" value="1"/>
</dbReference>
<reference evidence="8" key="2">
    <citation type="submission" date="2018-07" db="EMBL/GenBank/DDBJ databases">
        <authorList>
            <person name="Quirk P.G."/>
            <person name="Krulwich T.A."/>
        </authorList>
    </citation>
    <scope>NUCLEOTIDE SEQUENCE</scope>
</reference>
<dbReference type="PROSITE" id="PS51293">
    <property type="entry name" value="SANT"/>
    <property type="match status" value="1"/>
</dbReference>
<evidence type="ECO:0000256" key="3">
    <source>
        <dbReference type="ARBA" id="ARBA00023054"/>
    </source>
</evidence>
<feature type="coiled-coil region" evidence="4">
    <location>
        <begin position="239"/>
        <end position="266"/>
    </location>
</feature>
<evidence type="ECO:0000313" key="8">
    <source>
        <dbReference type="EMBL" id="SSX25440.1"/>
    </source>
</evidence>
<feature type="region of interest" description="Disordered" evidence="5">
    <location>
        <begin position="595"/>
        <end position="625"/>
    </location>
</feature>
<feature type="compositionally biased region" description="Polar residues" evidence="5">
    <location>
        <begin position="609"/>
        <end position="620"/>
    </location>
</feature>
<feature type="compositionally biased region" description="Basic and acidic residues" evidence="5">
    <location>
        <begin position="697"/>
        <end position="709"/>
    </location>
</feature>
<dbReference type="SUPFAM" id="SSF46689">
    <property type="entry name" value="Homeodomain-like"/>
    <property type="match status" value="1"/>
</dbReference>
<dbReference type="InterPro" id="IPR031557">
    <property type="entry name" value="N-CoR_GPS2_interact"/>
</dbReference>
<gene>
    <name evidence="8" type="primary">CSON012358</name>
</gene>
<dbReference type="GO" id="GO:0006357">
    <property type="term" value="P:regulation of transcription by RNA polymerase II"/>
    <property type="evidence" value="ECO:0007669"/>
    <property type="project" value="TreeGrafter"/>
</dbReference>
<name>A0A336M5Y3_CULSO</name>
<feature type="region of interest" description="Disordered" evidence="5">
    <location>
        <begin position="557"/>
        <end position="583"/>
    </location>
</feature>
<comment type="subcellular location">
    <subcellularLocation>
        <location evidence="1">Nucleus</location>
    </subcellularLocation>
</comment>
<feature type="domain" description="SANT" evidence="6">
    <location>
        <begin position="502"/>
        <end position="553"/>
    </location>
</feature>
<reference evidence="7" key="1">
    <citation type="submission" date="2018-04" db="EMBL/GenBank/DDBJ databases">
        <authorList>
            <person name="Go L.Y."/>
            <person name="Mitchell J.A."/>
        </authorList>
    </citation>
    <scope>NUCLEOTIDE SEQUENCE</scope>
    <source>
        <tissue evidence="7">Whole organism</tissue>
    </source>
</reference>
<dbReference type="AlphaFoldDB" id="A0A336M5Y3"/>
<dbReference type="EMBL" id="UFQS01000578">
    <property type="protein sequence ID" value="SSX05078.1"/>
    <property type="molecule type" value="Genomic_DNA"/>
</dbReference>
<sequence>METNYRSLQSGVNSNKRIVSQKLEVSNMSYHQRNPSTNIMLRPVESNAQHKSRSSSNNLTSEHAHGNTPLFLPFAIDSSRGPEFRFVHQGAYATSPYRDMQFIGSPQVCMDLFPFAIKKINKIVLKVSQIEVNRSGPMVSVPNSLSVSFHSNTVDSISSRPRMSLLPHGNDFIQYRPHQLPHVNSENLNQSGLKIETRDLNNSITSGSYHPMVEAISPTGEESNAEELGNAKNELMTHMSKLDSEISETEKTISLLKKKQAMLEETASFKPECQSDETSEHVPKHRSLAQNIYAENRKKALAAHAILNLLGPSNDYPIYNQPKDAQVCQYIIEQHKSFKEKLVRHLKTKKLNNAMRQTETAEKYCQMSLEWNKKVEKIESTLKRKTKEAKSREFFEKVFPELRKQREDKERFNRVGSRIKSEADVEEIIDGLQEQAMEDKKMRSYAVIPPLMLNVEKKRCIFKNENGALIDMEIEFKVNILTTFLIVNNFNLLKYVTLKERQNINVWTSGEKETFKEKFLQHPKNFGAIAASLDRKTAQDCVRYYYLSKKTENYKQLLRKSRQRTRSSKNPQKPNQNSTPSIIDAMTTGVLTRLQREQQQKSGTKERTASNIRSNNSVTPSSNIAVNNNNISLTIGCENVEPISVTNNIHSKQIDMFPASNTISLNTRKVEENELIVPSSPKHEMKSALMESSCQKTPDEIFKTSESRTESLNFEETDEHRIIDHISTVESLNDSTG</sequence>
<evidence type="ECO:0000256" key="5">
    <source>
        <dbReference type="SAM" id="MobiDB-lite"/>
    </source>
</evidence>
<proteinExistence type="inferred from homology"/>
<dbReference type="InterPro" id="IPR051571">
    <property type="entry name" value="N-CoR_corepressor"/>
</dbReference>
<organism evidence="8">
    <name type="scientific">Culicoides sonorensis</name>
    <name type="common">Biting midge</name>
    <dbReference type="NCBI Taxonomy" id="179676"/>
    <lineage>
        <taxon>Eukaryota</taxon>
        <taxon>Metazoa</taxon>
        <taxon>Ecdysozoa</taxon>
        <taxon>Arthropoda</taxon>
        <taxon>Hexapoda</taxon>
        <taxon>Insecta</taxon>
        <taxon>Pterygota</taxon>
        <taxon>Neoptera</taxon>
        <taxon>Endopterygota</taxon>
        <taxon>Diptera</taxon>
        <taxon>Nematocera</taxon>
        <taxon>Chironomoidea</taxon>
        <taxon>Ceratopogonidae</taxon>
        <taxon>Ceratopogoninae</taxon>
        <taxon>Culicoides</taxon>
        <taxon>Monoculicoides</taxon>
    </lineage>
</organism>
<dbReference type="PANTHER" id="PTHR13992:SF39">
    <property type="entry name" value="SMRTER, ISOFORM G"/>
    <property type="match status" value="1"/>
</dbReference>
<dbReference type="SMART" id="SM00717">
    <property type="entry name" value="SANT"/>
    <property type="match status" value="1"/>
</dbReference>
<evidence type="ECO:0000313" key="7">
    <source>
        <dbReference type="EMBL" id="SSX05078.1"/>
    </source>
</evidence>
<dbReference type="InterPro" id="IPR017884">
    <property type="entry name" value="SANT_dom"/>
</dbReference>
<feature type="region of interest" description="Disordered" evidence="5">
    <location>
        <begin position="692"/>
        <end position="713"/>
    </location>
</feature>
<dbReference type="Gene3D" id="1.20.5.430">
    <property type="match status" value="1"/>
</dbReference>
<dbReference type="InterPro" id="IPR001005">
    <property type="entry name" value="SANT/Myb"/>
</dbReference>
<protein>
    <submittedName>
        <fullName evidence="8">CSON012358 protein</fullName>
    </submittedName>
</protein>
<dbReference type="GO" id="GO:0000785">
    <property type="term" value="C:chromatin"/>
    <property type="evidence" value="ECO:0007669"/>
    <property type="project" value="TreeGrafter"/>
</dbReference>
<accession>A0A336M5Y3</accession>
<feature type="compositionally biased region" description="Basic and acidic residues" evidence="5">
    <location>
        <begin position="595"/>
        <end position="608"/>
    </location>
</feature>
<feature type="compositionally biased region" description="Polar residues" evidence="5">
    <location>
        <begin position="568"/>
        <end position="581"/>
    </location>
</feature>
<dbReference type="VEuPathDB" id="VectorBase:CSON012358"/>
<evidence type="ECO:0000256" key="1">
    <source>
        <dbReference type="ARBA" id="ARBA00004123"/>
    </source>
</evidence>
<keyword evidence="3 4" id="KW-0175">Coiled coil</keyword>
<comment type="similarity">
    <text evidence="2">Belongs to the N-CoR nuclear receptor corepressors family.</text>
</comment>